<name>A0A7S7NQC2_PALFE</name>
<dbReference type="RefSeq" id="WP_194449462.1">
    <property type="nucleotide sequence ID" value="NZ_CP063849.1"/>
</dbReference>
<gene>
    <name evidence="3" type="ORF">IRI77_34495</name>
</gene>
<reference evidence="3 4" key="1">
    <citation type="submission" date="2020-10" db="EMBL/GenBank/DDBJ databases">
        <title>Complete genome sequence of Paludibaculum fermentans P105T, a facultatively anaerobic acidobacterium capable of dissimilatory Fe(III) reduction.</title>
        <authorList>
            <person name="Dedysh S.N."/>
            <person name="Beletsky A.V."/>
            <person name="Kulichevskaya I.S."/>
            <person name="Mardanov A.V."/>
            <person name="Ravin N.V."/>
        </authorList>
    </citation>
    <scope>NUCLEOTIDE SEQUENCE [LARGE SCALE GENOMIC DNA]</scope>
    <source>
        <strain evidence="3 4">P105</strain>
    </source>
</reference>
<protein>
    <recommendedName>
        <fullName evidence="5">FecR protein domain-containing protein</fullName>
    </recommendedName>
</protein>
<feature type="signal peptide" evidence="2">
    <location>
        <begin position="1"/>
        <end position="23"/>
    </location>
</feature>
<evidence type="ECO:0000313" key="4">
    <source>
        <dbReference type="Proteomes" id="UP000593892"/>
    </source>
</evidence>
<dbReference type="KEGG" id="pfer:IRI77_34495"/>
<keyword evidence="4" id="KW-1185">Reference proteome</keyword>
<accession>A0A7S7NQC2</accession>
<dbReference type="AlphaFoldDB" id="A0A7S7NQC2"/>
<proteinExistence type="predicted"/>
<dbReference type="Proteomes" id="UP000593892">
    <property type="component" value="Chromosome"/>
</dbReference>
<feature type="region of interest" description="Disordered" evidence="1">
    <location>
        <begin position="333"/>
        <end position="361"/>
    </location>
</feature>
<dbReference type="EMBL" id="CP063849">
    <property type="protein sequence ID" value="QOY87795.1"/>
    <property type="molecule type" value="Genomic_DNA"/>
</dbReference>
<evidence type="ECO:0008006" key="5">
    <source>
        <dbReference type="Google" id="ProtNLM"/>
    </source>
</evidence>
<sequence length="361" mass="37014">MRLAQSLVIASVAAVSLAGGVFAQNAISAKAGMINVAEGDIFLVDAKGVESQVQPKPAEFIDVKEGQTLKATEGRVEVLLTPGAFLRMADNSSFKLFSNRLSDVRLDVQSGVVMIEAAELLEDNHLTVLTKDAIVTVTKAGLYRFEAEPASIRVYMGELLVEQNGQKTTLKGGRELVAAAGGWTPGKFDAKETDPLFRWSKRRSGYIAMANVSAARQSTPRNGFLGSGSWMYNPYFGFMTFIPYTDTLRSPFGFNYYTPSTVMAVYYPPVYGGGGGRGGYGAQTGNGFAASMPGRSASGSSYSAAPMVSSPAAVASSSGISRGSGGMGSVGGGGGGGGAAVASPAAAAGGGGRGGSGGRGN</sequence>
<evidence type="ECO:0000313" key="3">
    <source>
        <dbReference type="EMBL" id="QOY87795.1"/>
    </source>
</evidence>
<evidence type="ECO:0000256" key="2">
    <source>
        <dbReference type="SAM" id="SignalP"/>
    </source>
</evidence>
<feature type="chain" id="PRO_5032701612" description="FecR protein domain-containing protein" evidence="2">
    <location>
        <begin position="24"/>
        <end position="361"/>
    </location>
</feature>
<evidence type="ECO:0000256" key="1">
    <source>
        <dbReference type="SAM" id="MobiDB-lite"/>
    </source>
</evidence>
<keyword evidence="2" id="KW-0732">Signal</keyword>
<organism evidence="3 4">
    <name type="scientific">Paludibaculum fermentans</name>
    <dbReference type="NCBI Taxonomy" id="1473598"/>
    <lineage>
        <taxon>Bacteria</taxon>
        <taxon>Pseudomonadati</taxon>
        <taxon>Acidobacteriota</taxon>
        <taxon>Terriglobia</taxon>
        <taxon>Bryobacterales</taxon>
        <taxon>Bryobacteraceae</taxon>
        <taxon>Paludibaculum</taxon>
    </lineage>
</organism>
<feature type="compositionally biased region" description="Gly residues" evidence="1">
    <location>
        <begin position="348"/>
        <end position="361"/>
    </location>
</feature>